<dbReference type="Proteomes" id="UP001140502">
    <property type="component" value="Unassembled WGS sequence"/>
</dbReference>
<feature type="transmembrane region" description="Helical" evidence="1">
    <location>
        <begin position="16"/>
        <end position="37"/>
    </location>
</feature>
<accession>A0A9W8WAV7</accession>
<organism evidence="2 3">
    <name type="scientific">Fusarium piperis</name>
    <dbReference type="NCBI Taxonomy" id="1435070"/>
    <lineage>
        <taxon>Eukaryota</taxon>
        <taxon>Fungi</taxon>
        <taxon>Dikarya</taxon>
        <taxon>Ascomycota</taxon>
        <taxon>Pezizomycotina</taxon>
        <taxon>Sordariomycetes</taxon>
        <taxon>Hypocreomycetidae</taxon>
        <taxon>Hypocreales</taxon>
        <taxon>Nectriaceae</taxon>
        <taxon>Fusarium</taxon>
        <taxon>Fusarium solani species complex</taxon>
    </lineage>
</organism>
<comment type="caution">
    <text evidence="2">The sequence shown here is derived from an EMBL/GenBank/DDBJ whole genome shotgun (WGS) entry which is preliminary data.</text>
</comment>
<keyword evidence="1" id="KW-0812">Transmembrane</keyword>
<dbReference type="OrthoDB" id="3220769at2759"/>
<evidence type="ECO:0000313" key="2">
    <source>
        <dbReference type="EMBL" id="KAJ4317996.1"/>
    </source>
</evidence>
<dbReference type="AlphaFoldDB" id="A0A9W8WAV7"/>
<keyword evidence="3" id="KW-1185">Reference proteome</keyword>
<evidence type="ECO:0000256" key="1">
    <source>
        <dbReference type="SAM" id="Phobius"/>
    </source>
</evidence>
<keyword evidence="1" id="KW-1133">Transmembrane helix</keyword>
<reference evidence="2" key="1">
    <citation type="submission" date="2022-10" db="EMBL/GenBank/DDBJ databases">
        <title>Tapping the CABI collections for fungal endophytes: first genome assemblies for Collariella, Neodidymelliopsis, Ascochyta clinopodiicola, Didymella pomorum, Didymosphaeria variabile, Neocosmospora piperis and Neocucurbitaria cava.</title>
        <authorList>
            <person name="Hill R."/>
        </authorList>
    </citation>
    <scope>NUCLEOTIDE SEQUENCE</scope>
    <source>
        <strain evidence="2">IMI 366586</strain>
    </source>
</reference>
<keyword evidence="1" id="KW-0472">Membrane</keyword>
<protein>
    <submittedName>
        <fullName evidence="2">Uncharacterized protein</fullName>
    </submittedName>
</protein>
<gene>
    <name evidence="2" type="ORF">N0V84_007050</name>
</gene>
<dbReference type="EMBL" id="JAPEUR010000149">
    <property type="protein sequence ID" value="KAJ4317996.1"/>
    <property type="molecule type" value="Genomic_DNA"/>
</dbReference>
<name>A0A9W8WAV7_9HYPO</name>
<evidence type="ECO:0000313" key="3">
    <source>
        <dbReference type="Proteomes" id="UP001140502"/>
    </source>
</evidence>
<proteinExistence type="predicted"/>
<sequence length="259" mass="29524">MHSSWFTYPISRPYPFTWFTPVTIAGGVVLTAVFTLINLGSSAFYLQPEFQSDPNGTIANQTHWEHNLEPKCEPKMLSVGDSFFTSTLGFQYKINSLWRSKDGDAKSKESVSSIPYLNNTLEDCFLYRASLRLQKSDAIGSRSWWISWSAASYVDATAECSVMTQIGRVNMSLALQYQGLIDHLYGYVLKANFEENASIWWGTRLLNTFLAGVWQIMAVTQQVSDEDKNHYWVAGNIPYWRVLSEKEYVTVLKRPAVSY</sequence>